<gene>
    <name evidence="2" type="ORF">MANT1106_LOCUS10299</name>
</gene>
<name>A0A7S0X8D5_9CHLO</name>
<dbReference type="Pfam" id="PF00702">
    <property type="entry name" value="Hydrolase"/>
    <property type="match status" value="1"/>
</dbReference>
<dbReference type="InterPro" id="IPR036412">
    <property type="entry name" value="HAD-like_sf"/>
</dbReference>
<protein>
    <submittedName>
        <fullName evidence="2">Uncharacterized protein</fullName>
    </submittedName>
</protein>
<accession>A0A7S0X8D5</accession>
<reference evidence="2" key="1">
    <citation type="submission" date="2021-01" db="EMBL/GenBank/DDBJ databases">
        <authorList>
            <person name="Corre E."/>
            <person name="Pelletier E."/>
            <person name="Niang G."/>
            <person name="Scheremetjew M."/>
            <person name="Finn R."/>
            <person name="Kale V."/>
            <person name="Holt S."/>
            <person name="Cochrane G."/>
            <person name="Meng A."/>
            <person name="Brown T."/>
            <person name="Cohen L."/>
        </authorList>
    </citation>
    <scope>NUCLEOTIDE SEQUENCE</scope>
    <source>
        <strain evidence="2">SL-175</strain>
    </source>
</reference>
<feature type="compositionally biased region" description="Acidic residues" evidence="1">
    <location>
        <begin position="397"/>
        <end position="406"/>
    </location>
</feature>
<dbReference type="Gene3D" id="3.40.50.1000">
    <property type="entry name" value="HAD superfamily/HAD-like"/>
    <property type="match status" value="1"/>
</dbReference>
<proteinExistence type="predicted"/>
<dbReference type="InterPro" id="IPR023214">
    <property type="entry name" value="HAD_sf"/>
</dbReference>
<evidence type="ECO:0000313" key="2">
    <source>
        <dbReference type="EMBL" id="CAD8707616.1"/>
    </source>
</evidence>
<dbReference type="EMBL" id="HBFC01017323">
    <property type="protein sequence ID" value="CAD8707616.1"/>
    <property type="molecule type" value="Transcribed_RNA"/>
</dbReference>
<sequence>MSVAMRAAVALTTAPARPHLKKSGGMGGDTPPGSGFIFSKAISQASRHAAGGGVSVLGAAPSVGRSVGWRWGEKRNARSPHRAAAFTYDEEGLQERGYERSFFPPVGVADDPTVANPLLRQQMLSTEWFGCVFQLEGVLVKSRFKEHKMSWKRLAEEREDSEPPEMVLKLADLMKPEDFISRHLRWTRDPMEMRRIKTRRDEIYAEILAEDPDGGALALLDGVLPFLTLLQNNKVPMAVTCNTYSYSALCEVLASLQILDFFQHDRAPGAALDAPRGEPHVVSAEDVSDWLPDPLPIERACQLMGRPPKRTIVFGNNTTVTEACFEAQAKCVLLLGRQKRYEMMGADTVVDKLTDLTVSNLKRLFTEETSDAAEPQRQVDIFPPGAGPNTRTLTMEAPEEGTDTDDAGGKEPPDSTRRRRRRDV</sequence>
<dbReference type="PANTHER" id="PTHR47108:SF1">
    <property type="entry name" value="5-AMINO-6-(5-PHOSPHO-D-RIBITYLAMINO)URACIL PHOSPHATASE, CHLOROPLASTIC"/>
    <property type="match status" value="1"/>
</dbReference>
<dbReference type="SUPFAM" id="SSF56784">
    <property type="entry name" value="HAD-like"/>
    <property type="match status" value="1"/>
</dbReference>
<feature type="region of interest" description="Disordered" evidence="1">
    <location>
        <begin position="369"/>
        <end position="424"/>
    </location>
</feature>
<feature type="compositionally biased region" description="Basic and acidic residues" evidence="1">
    <location>
        <begin position="407"/>
        <end position="424"/>
    </location>
</feature>
<evidence type="ECO:0000256" key="1">
    <source>
        <dbReference type="SAM" id="MobiDB-lite"/>
    </source>
</evidence>
<organism evidence="2">
    <name type="scientific">Mantoniella antarctica</name>
    <dbReference type="NCBI Taxonomy" id="81844"/>
    <lineage>
        <taxon>Eukaryota</taxon>
        <taxon>Viridiplantae</taxon>
        <taxon>Chlorophyta</taxon>
        <taxon>Mamiellophyceae</taxon>
        <taxon>Mamiellales</taxon>
        <taxon>Mamiellaceae</taxon>
        <taxon>Mantoniella</taxon>
    </lineage>
</organism>
<dbReference type="PANTHER" id="PTHR47108">
    <property type="entry name" value="5-AMINO-6-(5-PHOSPHO-D-RIBITYLAMINO)URACIL PHOSPHATASE, CHLOROPLASTIC"/>
    <property type="match status" value="1"/>
</dbReference>
<dbReference type="AlphaFoldDB" id="A0A7S0X8D5"/>